<keyword evidence="3" id="KW-0863">Zinc-finger</keyword>
<dbReference type="PANTHER" id="PTHR46481">
    <property type="entry name" value="ZINC FINGER BED DOMAIN-CONTAINING PROTEIN 4"/>
    <property type="match status" value="1"/>
</dbReference>
<sequence length="416" mass="48116">MLVLSRFGIELKQLYSVTSDNGANMIRMSKQLEEEMQENTSEEHDYFDDEDSEHETGYEMWFPEAGNLNLNIDNQAQNKLTTVRCAAHTLQLAIRDACSELRDLLEQCRQIARVLRSPNNALQLRVQGLPQAIIDCPTRWDSTADMVERILLFKDFLSERIEPVFQAFAVEDTWQKLNETLDVLKPCRILSKTIQHEQLTFGDFYLAWLKCILEIEKMNTVFAIFLVVCMREREKALLENECFLGAIYLDPRINSMLSNQQCESARAHLVHTYQSYLRLNSSDNVRETENGTPDNPMPSTSSSMLDDFLQTQFRQRYQDLPHLNNSDNLQISLVAFLNEPLLPSNTNILNYWESKKITDPQLYLVSKIALAAPATQVSVERLFSSLKFIMNNLRISLKDTTIDDILIVRNNNLYHK</sequence>
<dbReference type="InterPro" id="IPR012337">
    <property type="entry name" value="RNaseH-like_sf"/>
</dbReference>
<keyword evidence="5" id="KW-0539">Nucleus</keyword>
<dbReference type="PANTHER" id="PTHR46481:SF10">
    <property type="entry name" value="ZINC FINGER BED DOMAIN-CONTAINING PROTEIN 39"/>
    <property type="match status" value="1"/>
</dbReference>
<dbReference type="InterPro" id="IPR008906">
    <property type="entry name" value="HATC_C_dom"/>
</dbReference>
<evidence type="ECO:0000256" key="1">
    <source>
        <dbReference type="ARBA" id="ARBA00004123"/>
    </source>
</evidence>
<protein>
    <recommendedName>
        <fullName evidence="6">HAT C-terminal dimerisation domain-containing protein</fullName>
    </recommendedName>
</protein>
<name>A0AAU9TQM8_EUPED</name>
<dbReference type="Proteomes" id="UP001153954">
    <property type="component" value="Unassembled WGS sequence"/>
</dbReference>
<evidence type="ECO:0000259" key="6">
    <source>
        <dbReference type="Pfam" id="PF05699"/>
    </source>
</evidence>
<keyword evidence="2" id="KW-0479">Metal-binding</keyword>
<comment type="subcellular location">
    <subcellularLocation>
        <location evidence="1">Nucleus</location>
    </subcellularLocation>
</comment>
<comment type="caution">
    <text evidence="7">The sequence shown here is derived from an EMBL/GenBank/DDBJ whole genome shotgun (WGS) entry which is preliminary data.</text>
</comment>
<reference evidence="7" key="1">
    <citation type="submission" date="2022-03" db="EMBL/GenBank/DDBJ databases">
        <authorList>
            <person name="Tunstrom K."/>
        </authorList>
    </citation>
    <scope>NUCLEOTIDE SEQUENCE</scope>
</reference>
<gene>
    <name evidence="7" type="ORF">EEDITHA_LOCUS5350</name>
</gene>
<keyword evidence="4" id="KW-0862">Zinc</keyword>
<dbReference type="InterPro" id="IPR052035">
    <property type="entry name" value="ZnF_BED_domain_contain"/>
</dbReference>
<dbReference type="SUPFAM" id="SSF53098">
    <property type="entry name" value="Ribonuclease H-like"/>
    <property type="match status" value="1"/>
</dbReference>
<feature type="domain" description="HAT C-terminal dimerisation" evidence="6">
    <location>
        <begin position="335"/>
        <end position="411"/>
    </location>
</feature>
<keyword evidence="8" id="KW-1185">Reference proteome</keyword>
<dbReference type="Pfam" id="PF05699">
    <property type="entry name" value="Dimer_Tnp_hAT"/>
    <property type="match status" value="1"/>
</dbReference>
<dbReference type="GO" id="GO:0008270">
    <property type="term" value="F:zinc ion binding"/>
    <property type="evidence" value="ECO:0007669"/>
    <property type="project" value="UniProtKB-KW"/>
</dbReference>
<evidence type="ECO:0000256" key="4">
    <source>
        <dbReference type="ARBA" id="ARBA00022833"/>
    </source>
</evidence>
<evidence type="ECO:0000313" key="7">
    <source>
        <dbReference type="EMBL" id="CAH2089278.1"/>
    </source>
</evidence>
<accession>A0AAU9TQM8</accession>
<evidence type="ECO:0000256" key="3">
    <source>
        <dbReference type="ARBA" id="ARBA00022771"/>
    </source>
</evidence>
<evidence type="ECO:0000313" key="8">
    <source>
        <dbReference type="Proteomes" id="UP001153954"/>
    </source>
</evidence>
<dbReference type="GO" id="GO:0005634">
    <property type="term" value="C:nucleus"/>
    <property type="evidence" value="ECO:0007669"/>
    <property type="project" value="UniProtKB-SubCell"/>
</dbReference>
<dbReference type="EMBL" id="CAKOGL010000008">
    <property type="protein sequence ID" value="CAH2089278.1"/>
    <property type="molecule type" value="Genomic_DNA"/>
</dbReference>
<evidence type="ECO:0000256" key="2">
    <source>
        <dbReference type="ARBA" id="ARBA00022723"/>
    </source>
</evidence>
<dbReference type="AlphaFoldDB" id="A0AAU9TQM8"/>
<proteinExistence type="predicted"/>
<organism evidence="7 8">
    <name type="scientific">Euphydryas editha</name>
    <name type="common">Edith's checkerspot</name>
    <dbReference type="NCBI Taxonomy" id="104508"/>
    <lineage>
        <taxon>Eukaryota</taxon>
        <taxon>Metazoa</taxon>
        <taxon>Ecdysozoa</taxon>
        <taxon>Arthropoda</taxon>
        <taxon>Hexapoda</taxon>
        <taxon>Insecta</taxon>
        <taxon>Pterygota</taxon>
        <taxon>Neoptera</taxon>
        <taxon>Endopterygota</taxon>
        <taxon>Lepidoptera</taxon>
        <taxon>Glossata</taxon>
        <taxon>Ditrysia</taxon>
        <taxon>Papilionoidea</taxon>
        <taxon>Nymphalidae</taxon>
        <taxon>Nymphalinae</taxon>
        <taxon>Euphydryas</taxon>
    </lineage>
</organism>
<evidence type="ECO:0000256" key="5">
    <source>
        <dbReference type="ARBA" id="ARBA00023242"/>
    </source>
</evidence>
<dbReference type="GO" id="GO:0046983">
    <property type="term" value="F:protein dimerization activity"/>
    <property type="evidence" value="ECO:0007669"/>
    <property type="project" value="InterPro"/>
</dbReference>